<evidence type="ECO:0000313" key="5">
    <source>
        <dbReference type="EMBL" id="AFM12027.1"/>
    </source>
</evidence>
<comment type="catalytic activity">
    <reaction evidence="3">
        <text>Cleavage of hydrophobic, N-terminal signal or leader sequences from secreted and periplasmic proteins.</text>
        <dbReference type="EC" id="3.4.21.89"/>
    </reaction>
</comment>
<comment type="similarity">
    <text evidence="1 3">Belongs to the peptidase S26 family.</text>
</comment>
<proteinExistence type="inferred from homology"/>
<keyword evidence="3" id="KW-0812">Transmembrane</keyword>
<dbReference type="AlphaFoldDB" id="I4B420"/>
<dbReference type="STRING" id="869212.Turpa_1379"/>
<protein>
    <recommendedName>
        <fullName evidence="2 3">Signal peptidase I</fullName>
        <ecNumber evidence="3">3.4.21.89</ecNumber>
    </recommendedName>
</protein>
<evidence type="ECO:0000256" key="3">
    <source>
        <dbReference type="RuleBase" id="RU362042"/>
    </source>
</evidence>
<keyword evidence="3" id="KW-0472">Membrane</keyword>
<dbReference type="NCBIfam" id="TIGR02227">
    <property type="entry name" value="sigpep_I_bact"/>
    <property type="match status" value="1"/>
</dbReference>
<organism evidence="5 6">
    <name type="scientific">Turneriella parva (strain ATCC BAA-1111 / DSM 21527 / NCTC 11395 / H)</name>
    <name type="common">Leptospira parva</name>
    <dbReference type="NCBI Taxonomy" id="869212"/>
    <lineage>
        <taxon>Bacteria</taxon>
        <taxon>Pseudomonadati</taxon>
        <taxon>Spirochaetota</taxon>
        <taxon>Spirochaetia</taxon>
        <taxon>Leptospirales</taxon>
        <taxon>Leptospiraceae</taxon>
        <taxon>Turneriella</taxon>
    </lineage>
</organism>
<evidence type="ECO:0000256" key="2">
    <source>
        <dbReference type="ARBA" id="ARBA00019232"/>
    </source>
</evidence>
<dbReference type="RefSeq" id="WP_014802541.1">
    <property type="nucleotide sequence ID" value="NC_018020.1"/>
</dbReference>
<dbReference type="PRINTS" id="PR00727">
    <property type="entry name" value="LEADERPTASE"/>
</dbReference>
<dbReference type="PANTHER" id="PTHR43390:SF1">
    <property type="entry name" value="CHLOROPLAST PROCESSING PEPTIDASE"/>
    <property type="match status" value="1"/>
</dbReference>
<dbReference type="GO" id="GO:0009003">
    <property type="term" value="F:signal peptidase activity"/>
    <property type="evidence" value="ECO:0007669"/>
    <property type="project" value="UniProtKB-EC"/>
</dbReference>
<keyword evidence="6" id="KW-1185">Reference proteome</keyword>
<dbReference type="Proteomes" id="UP000006048">
    <property type="component" value="Chromosome"/>
</dbReference>
<evidence type="ECO:0000256" key="1">
    <source>
        <dbReference type="ARBA" id="ARBA00009370"/>
    </source>
</evidence>
<evidence type="ECO:0000259" key="4">
    <source>
        <dbReference type="Pfam" id="PF10502"/>
    </source>
</evidence>
<dbReference type="GO" id="GO:0004252">
    <property type="term" value="F:serine-type endopeptidase activity"/>
    <property type="evidence" value="ECO:0007669"/>
    <property type="project" value="InterPro"/>
</dbReference>
<dbReference type="CDD" id="cd06530">
    <property type="entry name" value="S26_SPase_I"/>
    <property type="match status" value="1"/>
</dbReference>
<dbReference type="KEGG" id="tpx:Turpa_1379"/>
<comment type="subcellular location">
    <subcellularLocation>
        <location evidence="3">Membrane</location>
        <topology evidence="3">Single-pass type II membrane protein</topology>
    </subcellularLocation>
</comment>
<gene>
    <name evidence="5" type="ordered locus">Turpa_1379</name>
</gene>
<dbReference type="InterPro" id="IPR019533">
    <property type="entry name" value="Peptidase_S26"/>
</dbReference>
<sequence>MIRKAEHYRASGKGSNKKWRGLLLASLIVVTVAVLIQLILRQLFFYPLSVTSDAMSPEIKPGDRRYFVYSRLSTPVSGDVVLIKSARADVELLCRIVAADGDRVQIAQGKLKINGSVARDLLPRTSDARDLSYEMPETEVRPNFIFCMNDNHLNTNDSRAHGIFSRNQIVAKVFKPLLLF</sequence>
<dbReference type="Pfam" id="PF10502">
    <property type="entry name" value="Peptidase_S26"/>
    <property type="match status" value="1"/>
</dbReference>
<dbReference type="OrthoDB" id="9802919at2"/>
<reference evidence="5 6" key="1">
    <citation type="submission" date="2012-06" db="EMBL/GenBank/DDBJ databases">
        <title>The complete chromosome of genome of Turneriella parva DSM 21527.</title>
        <authorList>
            <consortium name="US DOE Joint Genome Institute (JGI-PGF)"/>
            <person name="Lucas S."/>
            <person name="Han J."/>
            <person name="Lapidus A."/>
            <person name="Bruce D."/>
            <person name="Goodwin L."/>
            <person name="Pitluck S."/>
            <person name="Peters L."/>
            <person name="Kyrpides N."/>
            <person name="Mavromatis K."/>
            <person name="Ivanova N."/>
            <person name="Mikhailova N."/>
            <person name="Chertkov O."/>
            <person name="Detter J.C."/>
            <person name="Tapia R."/>
            <person name="Han C."/>
            <person name="Land M."/>
            <person name="Hauser L."/>
            <person name="Markowitz V."/>
            <person name="Cheng J.-F."/>
            <person name="Hugenholtz P."/>
            <person name="Woyke T."/>
            <person name="Wu D."/>
            <person name="Gronow S."/>
            <person name="Wellnitz S."/>
            <person name="Brambilla E."/>
            <person name="Klenk H.-P."/>
            <person name="Eisen J.A."/>
        </authorList>
    </citation>
    <scope>NUCLEOTIDE SEQUENCE [LARGE SCALE GENOMIC DNA]</scope>
    <source>
        <strain evidence="6">ATCC BAA-1111 / DSM 21527 / NCTC 11395 / H</strain>
    </source>
</reference>
<dbReference type="SUPFAM" id="SSF51306">
    <property type="entry name" value="LexA/Signal peptidase"/>
    <property type="match status" value="1"/>
</dbReference>
<feature type="transmembrane region" description="Helical" evidence="3">
    <location>
        <begin position="21"/>
        <end position="40"/>
    </location>
</feature>
<keyword evidence="3" id="KW-0378">Hydrolase</keyword>
<dbReference type="GO" id="GO:0006465">
    <property type="term" value="P:signal peptide processing"/>
    <property type="evidence" value="ECO:0007669"/>
    <property type="project" value="InterPro"/>
</dbReference>
<dbReference type="EMBL" id="CP002959">
    <property type="protein sequence ID" value="AFM12027.1"/>
    <property type="molecule type" value="Genomic_DNA"/>
</dbReference>
<name>I4B420_TURPD</name>
<dbReference type="EC" id="3.4.21.89" evidence="3"/>
<dbReference type="GO" id="GO:0016020">
    <property type="term" value="C:membrane"/>
    <property type="evidence" value="ECO:0007669"/>
    <property type="project" value="UniProtKB-SubCell"/>
</dbReference>
<dbReference type="Gene3D" id="2.10.109.10">
    <property type="entry name" value="Umud Fragment, subunit A"/>
    <property type="match status" value="1"/>
</dbReference>
<dbReference type="InterPro" id="IPR036286">
    <property type="entry name" value="LexA/Signal_pep-like_sf"/>
</dbReference>
<dbReference type="HOGENOM" id="CLU_1495575_0_0_12"/>
<accession>I4B420</accession>
<evidence type="ECO:0000313" key="6">
    <source>
        <dbReference type="Proteomes" id="UP000006048"/>
    </source>
</evidence>
<feature type="domain" description="Peptidase S26" evidence="4">
    <location>
        <begin position="28"/>
        <end position="174"/>
    </location>
</feature>
<keyword evidence="3" id="KW-1133">Transmembrane helix</keyword>
<dbReference type="InterPro" id="IPR000223">
    <property type="entry name" value="Pept_S26A_signal_pept_1"/>
</dbReference>
<dbReference type="PANTHER" id="PTHR43390">
    <property type="entry name" value="SIGNAL PEPTIDASE I"/>
    <property type="match status" value="1"/>
</dbReference>
<keyword evidence="3" id="KW-0645">Protease</keyword>